<dbReference type="AlphaFoldDB" id="A0A0D9ZWI3"/>
<reference evidence="2" key="2">
    <citation type="submission" date="2018-05" db="EMBL/GenBank/DDBJ databases">
        <title>OgluRS3 (Oryza glumaepatula Reference Sequence Version 3).</title>
        <authorList>
            <person name="Zhang J."/>
            <person name="Kudrna D."/>
            <person name="Lee S."/>
            <person name="Talag J."/>
            <person name="Welchert J."/>
            <person name="Wing R.A."/>
        </authorList>
    </citation>
    <scope>NUCLEOTIDE SEQUENCE [LARGE SCALE GENOMIC DNA]</scope>
</reference>
<keyword evidence="3" id="KW-1185">Reference proteome</keyword>
<name>A0A0D9ZWI3_9ORYZ</name>
<dbReference type="HOGENOM" id="CLU_2281830_0_0_1"/>
<evidence type="ECO:0000256" key="1">
    <source>
        <dbReference type="SAM" id="MobiDB-lite"/>
    </source>
</evidence>
<dbReference type="EnsemblPlants" id="OGLUM05G09870.1">
    <property type="protein sequence ID" value="OGLUM05G09870.1"/>
    <property type="gene ID" value="OGLUM05G09870"/>
</dbReference>
<dbReference type="Proteomes" id="UP000026961">
    <property type="component" value="Chromosome 5"/>
</dbReference>
<accession>A0A0D9ZWI3</accession>
<evidence type="ECO:0000313" key="2">
    <source>
        <dbReference type="EnsemblPlants" id="OGLUM05G09870.1"/>
    </source>
</evidence>
<dbReference type="Gramene" id="OGLUM05G09870.1">
    <property type="protein sequence ID" value="OGLUM05G09870.1"/>
    <property type="gene ID" value="OGLUM05G09870"/>
</dbReference>
<feature type="region of interest" description="Disordered" evidence="1">
    <location>
        <begin position="1"/>
        <end position="38"/>
    </location>
</feature>
<proteinExistence type="predicted"/>
<reference evidence="2" key="1">
    <citation type="submission" date="2015-04" db="UniProtKB">
        <authorList>
            <consortium name="EnsemblPlants"/>
        </authorList>
    </citation>
    <scope>IDENTIFICATION</scope>
</reference>
<organism evidence="2">
    <name type="scientific">Oryza glumipatula</name>
    <dbReference type="NCBI Taxonomy" id="40148"/>
    <lineage>
        <taxon>Eukaryota</taxon>
        <taxon>Viridiplantae</taxon>
        <taxon>Streptophyta</taxon>
        <taxon>Embryophyta</taxon>
        <taxon>Tracheophyta</taxon>
        <taxon>Spermatophyta</taxon>
        <taxon>Magnoliopsida</taxon>
        <taxon>Liliopsida</taxon>
        <taxon>Poales</taxon>
        <taxon>Poaceae</taxon>
        <taxon>BOP clade</taxon>
        <taxon>Oryzoideae</taxon>
        <taxon>Oryzeae</taxon>
        <taxon>Oryzinae</taxon>
        <taxon>Oryza</taxon>
    </lineage>
</organism>
<sequence length="102" mass="10907">MGPTDPVSVLTAGGGAADPLPAWTTGGGGSRFGDGDDDLTPATVCGGDMTLRQRARVQYKRFSHAVAPAACEKRDFRRPSRPCGWRNRMPRSFSPACKKGFH</sequence>
<evidence type="ECO:0000313" key="3">
    <source>
        <dbReference type="Proteomes" id="UP000026961"/>
    </source>
</evidence>
<protein>
    <submittedName>
        <fullName evidence="2">Uncharacterized protein</fullName>
    </submittedName>
</protein>